<keyword evidence="2" id="KW-1185">Reference proteome</keyword>
<organism evidence="1 2">
    <name type="scientific">Cordyceps javanica</name>
    <dbReference type="NCBI Taxonomy" id="43265"/>
    <lineage>
        <taxon>Eukaryota</taxon>
        <taxon>Fungi</taxon>
        <taxon>Dikarya</taxon>
        <taxon>Ascomycota</taxon>
        <taxon>Pezizomycotina</taxon>
        <taxon>Sordariomycetes</taxon>
        <taxon>Hypocreomycetidae</taxon>
        <taxon>Hypocreales</taxon>
        <taxon>Cordycipitaceae</taxon>
        <taxon>Cordyceps</taxon>
    </lineage>
</organism>
<evidence type="ECO:0000313" key="2">
    <source>
        <dbReference type="Proteomes" id="UP000315783"/>
    </source>
</evidence>
<dbReference type="STRING" id="43265.A0A545VFR6"/>
<accession>A0A545VFR6</accession>
<evidence type="ECO:0000313" key="1">
    <source>
        <dbReference type="EMBL" id="TQW00460.1"/>
    </source>
</evidence>
<evidence type="ECO:0008006" key="3">
    <source>
        <dbReference type="Google" id="ProtNLM"/>
    </source>
</evidence>
<protein>
    <recommendedName>
        <fullName evidence="3">F-box domain-containing protein</fullName>
    </recommendedName>
</protein>
<proteinExistence type="predicted"/>
<dbReference type="Proteomes" id="UP000315783">
    <property type="component" value="Unassembled WGS sequence"/>
</dbReference>
<dbReference type="AlphaFoldDB" id="A0A545VFR6"/>
<gene>
    <name evidence="1" type="ORF">IF1G_00391</name>
</gene>
<reference evidence="1 2" key="1">
    <citation type="journal article" date="2019" name="Appl. Microbiol. Biotechnol.">
        <title>Genome sequence of Isaria javanica and comparative genome analysis insights into family S53 peptidase evolution in fungal entomopathogens.</title>
        <authorList>
            <person name="Lin R."/>
            <person name="Zhang X."/>
            <person name="Xin B."/>
            <person name="Zou M."/>
            <person name="Gao Y."/>
            <person name="Qin F."/>
            <person name="Hu Q."/>
            <person name="Xie B."/>
            <person name="Cheng X."/>
        </authorList>
    </citation>
    <scope>NUCLEOTIDE SEQUENCE [LARGE SCALE GENOMIC DNA]</scope>
    <source>
        <strain evidence="1 2">IJ1G</strain>
    </source>
</reference>
<dbReference type="OrthoDB" id="4861758at2759"/>
<sequence>MAIITRAMARAIHHNSSNNLLKLPDEVLFQIYLQIGSIDAVWALMCTSRKLWNIFHVKQPVQIVETVLTNGLPDEIVGIIQAVWNVQSESAELMTLQTMREIDQAHHLSSLNRDVSAQFVRRFLALARKIHGMSHEILDYCLENLHNIKEKLWPFPMLFPELDQPSPYEYGRQRHRIDPIPLLQSANWEEELRMTKGLWLCEFHSSLMKARENGDPEVCAELCSIANHTELRLEEFFAEGWAGTFWTIYRALAAMRIRSRGICTPYYGRVQLPDTMPLKAPLRRGGLEQARRCCEASECAPSAPGRMRSEDLGRCMDPKTEGYRFLIAEDSGIAPVAASLYRLPACEYAHLGLLHWGYERMHSLGLTYRNDHRIARIWHARVYDYWLNLLPGWLIERWACIQLPEKWAQRDRQGWWKTG</sequence>
<comment type="caution">
    <text evidence="1">The sequence shown here is derived from an EMBL/GenBank/DDBJ whole genome shotgun (WGS) entry which is preliminary data.</text>
</comment>
<name>A0A545VFR6_9HYPO</name>
<dbReference type="EMBL" id="SPUK01000001">
    <property type="protein sequence ID" value="TQW00460.1"/>
    <property type="molecule type" value="Genomic_DNA"/>
</dbReference>